<keyword evidence="2" id="KW-1133">Transmembrane helix</keyword>
<dbReference type="InterPro" id="IPR001036">
    <property type="entry name" value="Acrflvin-R"/>
</dbReference>
<gene>
    <name evidence="3" type="ORF">LX81_00315</name>
</gene>
<feature type="transmembrane region" description="Helical" evidence="2">
    <location>
        <begin position="901"/>
        <end position="926"/>
    </location>
</feature>
<organism evidence="3 4">
    <name type="scientific">Palleronia aestuarii</name>
    <dbReference type="NCBI Taxonomy" id="568105"/>
    <lineage>
        <taxon>Bacteria</taxon>
        <taxon>Pseudomonadati</taxon>
        <taxon>Pseudomonadota</taxon>
        <taxon>Alphaproteobacteria</taxon>
        <taxon>Rhodobacterales</taxon>
        <taxon>Roseobacteraceae</taxon>
        <taxon>Palleronia</taxon>
    </lineage>
</organism>
<dbReference type="GO" id="GO:0042910">
    <property type="term" value="F:xenobiotic transmembrane transporter activity"/>
    <property type="evidence" value="ECO:0007669"/>
    <property type="project" value="TreeGrafter"/>
</dbReference>
<evidence type="ECO:0000256" key="2">
    <source>
        <dbReference type="SAM" id="Phobius"/>
    </source>
</evidence>
<feature type="transmembrane region" description="Helical" evidence="2">
    <location>
        <begin position="330"/>
        <end position="352"/>
    </location>
</feature>
<evidence type="ECO:0000313" key="4">
    <source>
        <dbReference type="Proteomes" id="UP000248916"/>
    </source>
</evidence>
<protein>
    <submittedName>
        <fullName evidence="3">Multidrug efflux pump</fullName>
    </submittedName>
</protein>
<keyword evidence="4" id="KW-1185">Reference proteome</keyword>
<keyword evidence="2" id="KW-0472">Membrane</keyword>
<evidence type="ECO:0000313" key="3">
    <source>
        <dbReference type="EMBL" id="PZX19852.1"/>
    </source>
</evidence>
<dbReference type="InterPro" id="IPR027463">
    <property type="entry name" value="AcrB_DN_DC_subdom"/>
</dbReference>
<dbReference type="OrthoDB" id="9807350at2"/>
<feature type="region of interest" description="Disordered" evidence="1">
    <location>
        <begin position="1007"/>
        <end position="1033"/>
    </location>
</feature>
<name>A0A2W7P910_9RHOB</name>
<accession>A0A2W7P910</accession>
<dbReference type="AlphaFoldDB" id="A0A2W7P910"/>
<dbReference type="Proteomes" id="UP000248916">
    <property type="component" value="Unassembled WGS sequence"/>
</dbReference>
<dbReference type="Gene3D" id="1.20.1640.10">
    <property type="entry name" value="Multidrug efflux transporter AcrB transmembrane domain"/>
    <property type="match status" value="2"/>
</dbReference>
<feature type="transmembrane region" description="Helical" evidence="2">
    <location>
        <begin position="846"/>
        <end position="864"/>
    </location>
</feature>
<dbReference type="Gene3D" id="3.30.70.1320">
    <property type="entry name" value="Multidrug efflux transporter AcrB pore domain like"/>
    <property type="match status" value="1"/>
</dbReference>
<feature type="transmembrane region" description="Helical" evidence="2">
    <location>
        <begin position="978"/>
        <end position="1001"/>
    </location>
</feature>
<dbReference type="Gene3D" id="3.30.70.1430">
    <property type="entry name" value="Multidrug efflux transporter AcrB pore domain"/>
    <property type="match status" value="2"/>
</dbReference>
<dbReference type="EMBL" id="QKZL01000001">
    <property type="protein sequence ID" value="PZX19852.1"/>
    <property type="molecule type" value="Genomic_DNA"/>
</dbReference>
<feature type="transmembrane region" description="Helical" evidence="2">
    <location>
        <begin position="359"/>
        <end position="379"/>
    </location>
</feature>
<dbReference type="Pfam" id="PF00873">
    <property type="entry name" value="ACR_tran"/>
    <property type="match status" value="1"/>
</dbReference>
<feature type="transmembrane region" description="Helical" evidence="2">
    <location>
        <begin position="516"/>
        <end position="542"/>
    </location>
</feature>
<dbReference type="GO" id="GO:0005886">
    <property type="term" value="C:plasma membrane"/>
    <property type="evidence" value="ECO:0007669"/>
    <property type="project" value="TreeGrafter"/>
</dbReference>
<evidence type="ECO:0000256" key="1">
    <source>
        <dbReference type="SAM" id="MobiDB-lite"/>
    </source>
</evidence>
<comment type="caution">
    <text evidence="3">The sequence shown here is derived from an EMBL/GenBank/DDBJ whole genome shotgun (WGS) entry which is preliminary data.</text>
</comment>
<feature type="transmembrane region" description="Helical" evidence="2">
    <location>
        <begin position="430"/>
        <end position="450"/>
    </location>
</feature>
<feature type="transmembrane region" description="Helical" evidence="2">
    <location>
        <begin position="385"/>
        <end position="409"/>
    </location>
</feature>
<dbReference type="SUPFAM" id="SSF82714">
    <property type="entry name" value="Multidrug efflux transporter AcrB TolC docking domain, DN and DC subdomains"/>
    <property type="match status" value="2"/>
</dbReference>
<proteinExistence type="predicted"/>
<dbReference type="SUPFAM" id="SSF82693">
    <property type="entry name" value="Multidrug efflux transporter AcrB pore domain, PN1, PN2, PC1 and PC2 subdomains"/>
    <property type="match status" value="3"/>
</dbReference>
<feature type="transmembrane region" description="Helical" evidence="2">
    <location>
        <begin position="947"/>
        <end position="966"/>
    </location>
</feature>
<dbReference type="PANTHER" id="PTHR32063">
    <property type="match status" value="1"/>
</dbReference>
<dbReference type="PANTHER" id="PTHR32063:SF14">
    <property type="entry name" value="BLL4319 PROTEIN"/>
    <property type="match status" value="1"/>
</dbReference>
<feature type="transmembrane region" description="Helical" evidence="2">
    <location>
        <begin position="462"/>
        <end position="490"/>
    </location>
</feature>
<sequence>MTLPDLCVRRPVLATVLSILIVVAGIAALLRMPVRELPQIASTQVEVSVPYTGAGPNVVDSELATVIDGAVSSVAGVDRISTSSELGGLRTVITFLQGRDIDQAAADVRAAVQAVIGDLPDEAEEVEVEKNDSEGSPIMRLTLTSETMSAPALTDYADRFVVDRLATLAGVALVSLNGDRPYAMRIRLRPDAMTARGVTPGDIADALEANNLRLPAGRLESASRTYLLRTETRLGDVAEFEDLIVAQTDAGRITLGDVADVELGVEDDDSLFRSTGETAIGMEVLRQSAANTLEISDAVRAELENVRRDLPRGTEIEVVSDDAEYIRASIYQVLSTLGIAVVVVLAVIYLFLTSVRATIMPAVTIPVALLGACAGMWIAGYSVNVLTLFALILAIGLVVDDAIVVLENIERRIEEGDPPRQAAITGANQVFFAVVSTSATLIAVFVPLSFLPGEIGRLFSEFGVTLAIAVALSTFVALSLCPVIASFVLAHDKTPGRFTRLVRGATRRITNAYRSVLTRAIGMPYVVLGIAAALSGMSWALYQHLPSQLVPEADRGTFFVSIEGPPGSALGLTDAATKEVEALLQPYVDEGLVENVISIVGRYGETGQAFVVVNMPPWSDRDIGPRELISELRPRFDAITLADIRSFAPSGLDAGSGSGLEIIVTAPSFDAVAEYSAQMEDRLRASADLTGVRRSYAPNTPGYDITVDRDLARQIGVDVQAISDTVRFFLASAEVTDFIAQDRQYPVILQAPDDLRASPDDLRGLNVRTGSGGLVPLDGLVELERRATVRELTRFNRQPSVEISASLADGVDLGTAIAEVERIAAEMPTDMSIAYSGQAESYEETSGGIGVIFGLALLVVFLVLSAQFESFVLPVVILLSVPLAAAGALLTLLALDQAVNIYTQVGMIMLIGLTAKNGILIVEFANQLRERGHKVREAVIEASAVRLRPILMTVASTILGAVPLILSSGAGAESRFSIGIVIIGGFLGASLMTLFLTPVLYDLLQGDPEEARDPSDPQSALDADGAVPGPQSG</sequence>
<dbReference type="RefSeq" id="WP_111535515.1">
    <property type="nucleotide sequence ID" value="NZ_QKZL01000001.1"/>
</dbReference>
<reference evidence="3 4" key="1">
    <citation type="submission" date="2018-06" db="EMBL/GenBank/DDBJ databases">
        <title>Genomic Encyclopedia of Archaeal and Bacterial Type Strains, Phase II (KMG-II): from individual species to whole genera.</title>
        <authorList>
            <person name="Goeker M."/>
        </authorList>
    </citation>
    <scope>NUCLEOTIDE SEQUENCE [LARGE SCALE GENOMIC DNA]</scope>
    <source>
        <strain evidence="3 4">DSM 22009</strain>
    </source>
</reference>
<keyword evidence="2" id="KW-0812">Transmembrane</keyword>
<dbReference type="Gene3D" id="3.30.2090.10">
    <property type="entry name" value="Multidrug efflux transporter AcrB TolC docking domain, DN and DC subdomains"/>
    <property type="match status" value="2"/>
</dbReference>
<feature type="transmembrane region" description="Helical" evidence="2">
    <location>
        <begin position="871"/>
        <end position="895"/>
    </location>
</feature>
<dbReference type="SUPFAM" id="SSF82866">
    <property type="entry name" value="Multidrug efflux transporter AcrB transmembrane domain"/>
    <property type="match status" value="2"/>
</dbReference>
<dbReference type="PRINTS" id="PR00702">
    <property type="entry name" value="ACRIFLAVINRP"/>
</dbReference>
<dbReference type="Gene3D" id="3.30.70.1440">
    <property type="entry name" value="Multidrug efflux transporter AcrB pore domain"/>
    <property type="match status" value="1"/>
</dbReference>
<feature type="transmembrane region" description="Helical" evidence="2">
    <location>
        <begin position="12"/>
        <end position="30"/>
    </location>
</feature>